<dbReference type="SUPFAM" id="SSF56112">
    <property type="entry name" value="Protein kinase-like (PK-like)"/>
    <property type="match status" value="1"/>
</dbReference>
<proteinExistence type="predicted"/>
<dbReference type="InterPro" id="IPR000719">
    <property type="entry name" value="Prot_kinase_dom"/>
</dbReference>
<protein>
    <recommendedName>
        <fullName evidence="2">Protein kinase domain-containing protein</fullName>
    </recommendedName>
</protein>
<dbReference type="PANTHER" id="PTHR48055">
    <property type="entry name" value="LEUCINE-RICH REPEAT RECEPTOR PROTEIN KINASE EMS1"/>
    <property type="match status" value="1"/>
</dbReference>
<dbReference type="FunFam" id="1.10.510.10:FF:000583">
    <property type="entry name" value="Inactive leucine-rich repeat receptor-like protein kinase CORYNE"/>
    <property type="match status" value="1"/>
</dbReference>
<dbReference type="Gene3D" id="1.10.510.10">
    <property type="entry name" value="Transferase(Phosphotransferase) domain 1"/>
    <property type="match status" value="1"/>
</dbReference>
<dbReference type="GO" id="GO:0005524">
    <property type="term" value="F:ATP binding"/>
    <property type="evidence" value="ECO:0007669"/>
    <property type="project" value="InterPro"/>
</dbReference>
<dbReference type="GO" id="GO:0016020">
    <property type="term" value="C:membrane"/>
    <property type="evidence" value="ECO:0007669"/>
    <property type="project" value="TreeGrafter"/>
</dbReference>
<dbReference type="Pfam" id="PF00069">
    <property type="entry name" value="Pkinase"/>
    <property type="match status" value="1"/>
</dbReference>
<evidence type="ECO:0000313" key="3">
    <source>
        <dbReference type="EMBL" id="KAF6169644.1"/>
    </source>
</evidence>
<dbReference type="CDD" id="cd14066">
    <property type="entry name" value="STKc_IRAK"/>
    <property type="match status" value="1"/>
</dbReference>
<dbReference type="InterPro" id="IPR051564">
    <property type="entry name" value="LRR_receptor-like_kinase"/>
</dbReference>
<dbReference type="PROSITE" id="PS50011">
    <property type="entry name" value="PROTEIN_KINASE_DOM"/>
    <property type="match status" value="1"/>
</dbReference>
<accession>A0A7J7NRQ4</accession>
<dbReference type="InterPro" id="IPR011009">
    <property type="entry name" value="Kinase-like_dom_sf"/>
</dbReference>
<dbReference type="AlphaFoldDB" id="A0A7J7NRQ4"/>
<dbReference type="OrthoDB" id="4062651at2759"/>
<dbReference type="Proteomes" id="UP000541444">
    <property type="component" value="Unassembled WGS sequence"/>
</dbReference>
<keyword evidence="1" id="KW-0472">Membrane</keyword>
<keyword evidence="1" id="KW-1133">Transmembrane helix</keyword>
<evidence type="ECO:0000256" key="1">
    <source>
        <dbReference type="SAM" id="Phobius"/>
    </source>
</evidence>
<gene>
    <name evidence="3" type="ORF">GIB67_004036</name>
</gene>
<keyword evidence="1" id="KW-0812">Transmembrane</keyword>
<reference evidence="3 4" key="1">
    <citation type="journal article" date="2020" name="IScience">
        <title>Genome Sequencing of the Endangered Kingdonia uniflora (Circaeasteraceae, Ranunculales) Reveals Potential Mechanisms of Evolutionary Specialization.</title>
        <authorList>
            <person name="Sun Y."/>
            <person name="Deng T."/>
            <person name="Zhang A."/>
            <person name="Moore M.J."/>
            <person name="Landis J.B."/>
            <person name="Lin N."/>
            <person name="Zhang H."/>
            <person name="Zhang X."/>
            <person name="Huang J."/>
            <person name="Zhang X."/>
            <person name="Sun H."/>
            <person name="Wang H."/>
        </authorList>
    </citation>
    <scope>NUCLEOTIDE SEQUENCE [LARGE SCALE GENOMIC DNA]</scope>
    <source>
        <strain evidence="3">TB1705</strain>
        <tissue evidence="3">Leaf</tissue>
    </source>
</reference>
<name>A0A7J7NRQ4_9MAGN</name>
<evidence type="ECO:0000313" key="4">
    <source>
        <dbReference type="Proteomes" id="UP000541444"/>
    </source>
</evidence>
<comment type="caution">
    <text evidence="3">The sequence shown here is derived from an EMBL/GenBank/DDBJ whole genome shotgun (WGS) entry which is preliminary data.</text>
</comment>
<sequence length="413" mass="46119">MIIFMVKMVFYGVGAEVSRFSLMGKSLSKTLTGMFILVLLCCSYYTTHGSESSSSMTQQNLAQSPSPSSVVPQLKTNLRKIICSVLLGCLTGIVAAILFMFLVRFIMMYMNKNPILKGPVIFSPKIAPKTLQLALVNENQLLGSSLNGKYYRTVLDNGLIVAVKQLEPFQNSSEKSSKRRIQQELEILASLRHRNLMSLRAYIRESDRFSLVYDYVPNGSLQDSMDRVRANQLELSWEIRHRIAVGVIKGLEYLHFGCKTKILHYNLKPTNIMLDGEFEPRLADCGLAHLMPNLGRAASGCIAPECFQNCRYTEKSDIFSFGIILGVLLTGKDPMDPFFGEASNGGSLGHWLHHLQHAGEAREALDKNILGEEVEEDEMLMAIRIAVVCLSDSPADRPSSDELVPMLTQLYSF</sequence>
<dbReference type="EMBL" id="JACGCM010000628">
    <property type="protein sequence ID" value="KAF6169644.1"/>
    <property type="molecule type" value="Genomic_DNA"/>
</dbReference>
<evidence type="ECO:0000259" key="2">
    <source>
        <dbReference type="PROSITE" id="PS50011"/>
    </source>
</evidence>
<dbReference type="PANTHER" id="PTHR48055:SF22">
    <property type="entry name" value="LEUCINE-RICH REPEAT RECEPTOR-LIKE SERINE_THREONINE_TYROSINE-PROTEIN KINASE SOBIR1"/>
    <property type="match status" value="1"/>
</dbReference>
<feature type="transmembrane region" description="Helical" evidence="1">
    <location>
        <begin position="85"/>
        <end position="107"/>
    </location>
</feature>
<organism evidence="3 4">
    <name type="scientific">Kingdonia uniflora</name>
    <dbReference type="NCBI Taxonomy" id="39325"/>
    <lineage>
        <taxon>Eukaryota</taxon>
        <taxon>Viridiplantae</taxon>
        <taxon>Streptophyta</taxon>
        <taxon>Embryophyta</taxon>
        <taxon>Tracheophyta</taxon>
        <taxon>Spermatophyta</taxon>
        <taxon>Magnoliopsida</taxon>
        <taxon>Ranunculales</taxon>
        <taxon>Circaeasteraceae</taxon>
        <taxon>Kingdonia</taxon>
    </lineage>
</organism>
<dbReference type="Gene3D" id="3.30.200.20">
    <property type="entry name" value="Phosphorylase Kinase, domain 1"/>
    <property type="match status" value="1"/>
</dbReference>
<feature type="domain" description="Protein kinase" evidence="2">
    <location>
        <begin position="136"/>
        <end position="413"/>
    </location>
</feature>
<dbReference type="GO" id="GO:0004672">
    <property type="term" value="F:protein kinase activity"/>
    <property type="evidence" value="ECO:0007669"/>
    <property type="project" value="InterPro"/>
</dbReference>
<keyword evidence="4" id="KW-1185">Reference proteome</keyword>